<evidence type="ECO:0000256" key="1">
    <source>
        <dbReference type="ARBA" id="ARBA00010688"/>
    </source>
</evidence>
<dbReference type="RefSeq" id="WP_198732050.1">
    <property type="nucleotide sequence ID" value="NZ_JAEINH010000001.1"/>
</dbReference>
<evidence type="ECO:0000313" key="9">
    <source>
        <dbReference type="EMBL" id="MBI9113477.1"/>
    </source>
</evidence>
<dbReference type="PANTHER" id="PTHR46566:SF2">
    <property type="entry name" value="ATP-DEPENDENT 6-PHOSPHOFRUCTOKINASE ISOZYME 2"/>
    <property type="match status" value="1"/>
</dbReference>
<dbReference type="GO" id="GO:0016773">
    <property type="term" value="F:phosphotransferase activity, alcohol group as acceptor"/>
    <property type="evidence" value="ECO:0007669"/>
    <property type="project" value="InterPro"/>
</dbReference>
<dbReference type="PANTHER" id="PTHR46566">
    <property type="entry name" value="1-PHOSPHOFRUCTOKINASE-RELATED"/>
    <property type="match status" value="1"/>
</dbReference>
<gene>
    <name evidence="9" type="ORF">JAV76_00435</name>
</gene>
<feature type="signal peptide" evidence="7">
    <location>
        <begin position="1"/>
        <end position="25"/>
    </location>
</feature>
<evidence type="ECO:0000256" key="3">
    <source>
        <dbReference type="ARBA" id="ARBA00022741"/>
    </source>
</evidence>
<dbReference type="Gene3D" id="3.40.1190.20">
    <property type="match status" value="1"/>
</dbReference>
<comment type="caution">
    <text evidence="9">The sequence shown here is derived from an EMBL/GenBank/DDBJ whole genome shotgun (WGS) entry which is preliminary data.</text>
</comment>
<dbReference type="Pfam" id="PF00294">
    <property type="entry name" value="PfkB"/>
    <property type="match status" value="1"/>
</dbReference>
<evidence type="ECO:0000256" key="7">
    <source>
        <dbReference type="SAM" id="SignalP"/>
    </source>
</evidence>
<keyword evidence="7" id="KW-0732">Signal</keyword>
<evidence type="ECO:0000256" key="6">
    <source>
        <dbReference type="PIRNR" id="PIRNR000535"/>
    </source>
</evidence>
<dbReference type="InterPro" id="IPR011611">
    <property type="entry name" value="PfkB_dom"/>
</dbReference>
<dbReference type="Proteomes" id="UP000602087">
    <property type="component" value="Unassembled WGS sequence"/>
</dbReference>
<dbReference type="PIRSF" id="PIRSF000535">
    <property type="entry name" value="1PFK/6PFK/LacC"/>
    <property type="match status" value="1"/>
</dbReference>
<keyword evidence="2 6" id="KW-0808">Transferase</keyword>
<reference evidence="9" key="1">
    <citation type="submission" date="2020-12" db="EMBL/GenBank/DDBJ databases">
        <title>Sanguibacter suaedae sp. nov., isolated from Suaeda aralocaspica.</title>
        <authorList>
            <person name="Ma Q."/>
        </authorList>
    </citation>
    <scope>NUCLEOTIDE SEQUENCE</scope>
    <source>
        <strain evidence="9">YZGR15</strain>
    </source>
</reference>
<protein>
    <submittedName>
        <fullName evidence="9">Phosphofructokinase</fullName>
    </submittedName>
</protein>
<evidence type="ECO:0000259" key="8">
    <source>
        <dbReference type="Pfam" id="PF00294"/>
    </source>
</evidence>
<comment type="similarity">
    <text evidence="1">Belongs to the carbohydrate kinase PfkB family.</text>
</comment>
<keyword evidence="10" id="KW-1185">Reference proteome</keyword>
<proteinExistence type="inferred from homology"/>
<dbReference type="GO" id="GO:0005524">
    <property type="term" value="F:ATP binding"/>
    <property type="evidence" value="ECO:0007669"/>
    <property type="project" value="UniProtKB-KW"/>
</dbReference>
<dbReference type="GO" id="GO:0016301">
    <property type="term" value="F:kinase activity"/>
    <property type="evidence" value="ECO:0007669"/>
    <property type="project" value="UniProtKB-KW"/>
</dbReference>
<keyword evidence="3" id="KW-0547">Nucleotide-binding</keyword>
<feature type="chain" id="PRO_5037918263" evidence="7">
    <location>
        <begin position="26"/>
        <end position="311"/>
    </location>
</feature>
<evidence type="ECO:0000256" key="4">
    <source>
        <dbReference type="ARBA" id="ARBA00022777"/>
    </source>
</evidence>
<evidence type="ECO:0000256" key="5">
    <source>
        <dbReference type="ARBA" id="ARBA00022840"/>
    </source>
</evidence>
<evidence type="ECO:0000313" key="10">
    <source>
        <dbReference type="Proteomes" id="UP000602087"/>
    </source>
</evidence>
<dbReference type="EMBL" id="JAEINH010000001">
    <property type="protein sequence ID" value="MBI9113477.1"/>
    <property type="molecule type" value="Genomic_DNA"/>
</dbReference>
<sequence>MGTPTRRPRVCVLALMPLLTVTIEAASRPGDTEVHVHAGGQGPWLARMAHSLGVDVVLCGPFGGENGALVEHLVREEGIVVRATPGRGTGAYVHDRREGDRDELASVRPVTLDRHELDDLYSATLVEALEADVLVLTGDDAGLVPASFLGRIAGDARAAGITVVSDLSGDQAAAVADVEGTILKMSHSELAEGGFASGTEVEELVEGARGLLRRGAAVVMVSRADEPSLAVTGDRVVEVSVPDVSPADHRGAGDSMTAGISVGLARGDALEDALRLGAAAGVLNATRHGLGTGGGDDVDRLAGHVTVTPRD</sequence>
<dbReference type="SUPFAM" id="SSF53613">
    <property type="entry name" value="Ribokinase-like"/>
    <property type="match status" value="1"/>
</dbReference>
<dbReference type="GO" id="GO:0005975">
    <property type="term" value="P:carbohydrate metabolic process"/>
    <property type="evidence" value="ECO:0007669"/>
    <property type="project" value="InterPro"/>
</dbReference>
<accession>A0A934I5C8</accession>
<organism evidence="9 10">
    <name type="scientific">Sanguibacter suaedae</name>
    <dbReference type="NCBI Taxonomy" id="2795737"/>
    <lineage>
        <taxon>Bacteria</taxon>
        <taxon>Bacillati</taxon>
        <taxon>Actinomycetota</taxon>
        <taxon>Actinomycetes</taxon>
        <taxon>Micrococcales</taxon>
        <taxon>Sanguibacteraceae</taxon>
        <taxon>Sanguibacter</taxon>
    </lineage>
</organism>
<keyword evidence="4" id="KW-0418">Kinase</keyword>
<dbReference type="InterPro" id="IPR029056">
    <property type="entry name" value="Ribokinase-like"/>
</dbReference>
<dbReference type="AlphaFoldDB" id="A0A934I5C8"/>
<feature type="domain" description="Carbohydrate kinase PfkB" evidence="8">
    <location>
        <begin position="32"/>
        <end position="292"/>
    </location>
</feature>
<evidence type="ECO:0000256" key="2">
    <source>
        <dbReference type="ARBA" id="ARBA00022679"/>
    </source>
</evidence>
<name>A0A934I5C8_9MICO</name>
<dbReference type="InterPro" id="IPR017583">
    <property type="entry name" value="Tagatose/fructose_Pkinase"/>
</dbReference>
<keyword evidence="5" id="KW-0067">ATP-binding</keyword>